<organism evidence="1 2">
    <name type="scientific">Brachyspira pilosicoli (strain ATCC BAA-1826 / 95/1000)</name>
    <dbReference type="NCBI Taxonomy" id="759914"/>
    <lineage>
        <taxon>Bacteria</taxon>
        <taxon>Pseudomonadati</taxon>
        <taxon>Spirochaetota</taxon>
        <taxon>Spirochaetia</taxon>
        <taxon>Brachyspirales</taxon>
        <taxon>Brachyspiraceae</taxon>
        <taxon>Brachyspira</taxon>
    </lineage>
</organism>
<dbReference type="Proteomes" id="UP000000332">
    <property type="component" value="Chromosome"/>
</dbReference>
<evidence type="ECO:0000313" key="1">
    <source>
        <dbReference type="EMBL" id="ADK30583.1"/>
    </source>
</evidence>
<keyword evidence="2" id="KW-1185">Reference proteome</keyword>
<dbReference type="InParanoid" id="D8IBR0"/>
<proteinExistence type="predicted"/>
<accession>D8IBR0</accession>
<evidence type="ECO:0000313" key="2">
    <source>
        <dbReference type="Proteomes" id="UP000000332"/>
    </source>
</evidence>
<dbReference type="EMBL" id="CP002025">
    <property type="protein sequence ID" value="ADK30583.1"/>
    <property type="molecule type" value="Genomic_DNA"/>
</dbReference>
<gene>
    <name evidence="1" type="ordered locus">BP951000_0582</name>
</gene>
<reference evidence="1 2" key="1">
    <citation type="journal article" date="2010" name="PLoS ONE">
        <title>The complete genome sequence of the pathogenic intestinal spirochete Brachyspira pilosicoli and comparison with other Brachyspira genomes.</title>
        <authorList>
            <person name="Wanchanthuek P."/>
            <person name="Bellgard M.I."/>
            <person name="La T."/>
            <person name="Ryan K."/>
            <person name="Moolhuijzen P."/>
            <person name="Chapman B."/>
            <person name="Black M."/>
            <person name="Schibeci D."/>
            <person name="Hunter A."/>
            <person name="Barrero R."/>
            <person name="Phillips N.D."/>
            <person name="Hampson D.J."/>
        </authorList>
    </citation>
    <scope>NUCLEOTIDE SEQUENCE [LARGE SCALE GENOMIC DNA]</scope>
    <source>
        <strain evidence="2">ATCC BAA-1826 / 95/1000</strain>
    </source>
</reference>
<protein>
    <submittedName>
        <fullName evidence="1">Uncharacterized protein</fullName>
    </submittedName>
</protein>
<dbReference type="AlphaFoldDB" id="D8IBR0"/>
<dbReference type="STRING" id="759914.BP951000_0582"/>
<name>D8IBR0_BRAP9</name>
<sequence length="35" mass="4276">MLFIIASLKNYIKLFSYNIIFFYKAFILGVKLWQE</sequence>
<dbReference type="HOGENOM" id="CLU_3363681_0_0_12"/>
<dbReference type="KEGG" id="bpo:BP951000_0582"/>